<dbReference type="Proteomes" id="UP000028045">
    <property type="component" value="Unassembled WGS sequence"/>
</dbReference>
<evidence type="ECO:0000256" key="1">
    <source>
        <dbReference type="SAM" id="MobiDB-lite"/>
    </source>
</evidence>
<proteinExistence type="predicted"/>
<dbReference type="HOGENOM" id="CLU_1469133_0_0_1"/>
<organism evidence="2 3">
    <name type="scientific">Stachybotrys chartarum (strain CBS 109288 / IBT 7711)</name>
    <name type="common">Toxic black mold</name>
    <name type="synonym">Stilbospora chartarum</name>
    <dbReference type="NCBI Taxonomy" id="1280523"/>
    <lineage>
        <taxon>Eukaryota</taxon>
        <taxon>Fungi</taxon>
        <taxon>Dikarya</taxon>
        <taxon>Ascomycota</taxon>
        <taxon>Pezizomycotina</taxon>
        <taxon>Sordariomycetes</taxon>
        <taxon>Hypocreomycetidae</taxon>
        <taxon>Hypocreales</taxon>
        <taxon>Stachybotryaceae</taxon>
        <taxon>Stachybotrys</taxon>
    </lineage>
</organism>
<reference evidence="2 3" key="1">
    <citation type="journal article" date="2014" name="BMC Genomics">
        <title>Comparative genome sequencing reveals chemotype-specific gene clusters in the toxigenic black mold Stachybotrys.</title>
        <authorList>
            <person name="Semeiks J."/>
            <person name="Borek D."/>
            <person name="Otwinowski Z."/>
            <person name="Grishin N.V."/>
        </authorList>
    </citation>
    <scope>NUCLEOTIDE SEQUENCE [LARGE SCALE GENOMIC DNA]</scope>
    <source>
        <strain evidence="3">CBS 109288 / IBT 7711</strain>
    </source>
</reference>
<keyword evidence="3" id="KW-1185">Reference proteome</keyword>
<name>A0A084AYP4_STACB</name>
<gene>
    <name evidence="2" type="ORF">S7711_11053</name>
</gene>
<accession>A0A084AYP4</accession>
<protein>
    <submittedName>
        <fullName evidence="2">Uncharacterized protein</fullName>
    </submittedName>
</protein>
<evidence type="ECO:0000313" key="2">
    <source>
        <dbReference type="EMBL" id="KEY70423.1"/>
    </source>
</evidence>
<feature type="region of interest" description="Disordered" evidence="1">
    <location>
        <begin position="46"/>
        <end position="70"/>
    </location>
</feature>
<dbReference type="EMBL" id="KL648443">
    <property type="protein sequence ID" value="KEY70423.1"/>
    <property type="molecule type" value="Genomic_DNA"/>
</dbReference>
<sequence>MSMYSNTAPSCNLHPFLDIANLSRIIVTQRRPVRIQPTVPLCLQARCHPPPSSSQRASRRATMRPRQGGGAHWANPAFLTDLAVALFQAASQAGALNPAGREDISRYLKARGHDVTWEAIRQPVIMVSRQTMKWDAKVHEDILIAICQHMKPSAGDWTKIMQEIHAMGYTFSESALRYASALHS</sequence>
<dbReference type="OrthoDB" id="4777826at2759"/>
<dbReference type="AlphaFoldDB" id="A0A084AYP4"/>
<evidence type="ECO:0000313" key="3">
    <source>
        <dbReference type="Proteomes" id="UP000028045"/>
    </source>
</evidence>